<dbReference type="Pfam" id="PF20233">
    <property type="entry name" value="DUF6590"/>
    <property type="match status" value="1"/>
</dbReference>
<organism evidence="3 4">
    <name type="scientific">Colletotrichum fructicola (strain Nara gc5)</name>
    <name type="common">Anthracnose fungus</name>
    <name type="synonym">Colletotrichum gloeosporioides (strain Nara gc5)</name>
    <dbReference type="NCBI Taxonomy" id="1213859"/>
    <lineage>
        <taxon>Eukaryota</taxon>
        <taxon>Fungi</taxon>
        <taxon>Dikarya</taxon>
        <taxon>Ascomycota</taxon>
        <taxon>Pezizomycotina</taxon>
        <taxon>Sordariomycetes</taxon>
        <taxon>Hypocreomycetidae</taxon>
        <taxon>Glomerellales</taxon>
        <taxon>Glomerellaceae</taxon>
        <taxon>Colletotrichum</taxon>
        <taxon>Colletotrichum gloeosporioides species complex</taxon>
    </lineage>
</organism>
<feature type="region of interest" description="Disordered" evidence="1">
    <location>
        <begin position="1"/>
        <end position="41"/>
    </location>
</feature>
<evidence type="ECO:0000313" key="4">
    <source>
        <dbReference type="Proteomes" id="UP000011096"/>
    </source>
</evidence>
<dbReference type="OrthoDB" id="5224381at2759"/>
<comment type="caution">
    <text evidence="3">The sequence shown here is derived from an EMBL/GenBank/DDBJ whole genome shotgun (WGS) entry which is preliminary data.</text>
</comment>
<feature type="compositionally biased region" description="Basic and acidic residues" evidence="1">
    <location>
        <begin position="275"/>
        <end position="290"/>
    </location>
</feature>
<name>A0A7J6IZ61_COLFN</name>
<reference evidence="3 4" key="2">
    <citation type="submission" date="2020-04" db="EMBL/GenBank/DDBJ databases">
        <title>Genome sequencing and assembly of multiple isolates from the Colletotrichum gloeosporioides species complex.</title>
        <authorList>
            <person name="Gan P."/>
            <person name="Shirasu K."/>
        </authorList>
    </citation>
    <scope>NUCLEOTIDE SEQUENCE [LARGE SCALE GENOMIC DNA]</scope>
    <source>
        <strain evidence="3 4">Nara gc5</strain>
    </source>
</reference>
<feature type="compositionally biased region" description="Polar residues" evidence="1">
    <location>
        <begin position="366"/>
        <end position="380"/>
    </location>
</feature>
<dbReference type="GeneID" id="43621582"/>
<dbReference type="EMBL" id="ANPB02000005">
    <property type="protein sequence ID" value="KAF4482593.1"/>
    <property type="molecule type" value="Genomic_DNA"/>
</dbReference>
<proteinExistence type="predicted"/>
<feature type="compositionally biased region" description="Pro residues" evidence="1">
    <location>
        <begin position="304"/>
        <end position="359"/>
    </location>
</feature>
<dbReference type="RefSeq" id="XP_031883640.1">
    <property type="nucleotide sequence ID" value="XM_032037607.1"/>
</dbReference>
<gene>
    <name evidence="3" type="ORF">CGGC5_v009051</name>
</gene>
<evidence type="ECO:0000313" key="3">
    <source>
        <dbReference type="EMBL" id="KAF4482593.1"/>
    </source>
</evidence>
<evidence type="ECO:0000259" key="2">
    <source>
        <dbReference type="Pfam" id="PF20233"/>
    </source>
</evidence>
<reference evidence="3 4" key="1">
    <citation type="submission" date="2012-08" db="EMBL/GenBank/DDBJ databases">
        <authorList>
            <person name="Gan P.H.P."/>
            <person name="Ikeda K."/>
            <person name="Irieda H."/>
            <person name="Narusaka M."/>
            <person name="O'Connell R.J."/>
            <person name="Narusaka Y."/>
            <person name="Takano Y."/>
            <person name="Kubo Y."/>
            <person name="Shirasu K."/>
        </authorList>
    </citation>
    <scope>NUCLEOTIDE SEQUENCE [LARGE SCALE GENOMIC DNA]</scope>
    <source>
        <strain evidence="3 4">Nara gc5</strain>
    </source>
</reference>
<evidence type="ECO:0000256" key="1">
    <source>
        <dbReference type="SAM" id="MobiDB-lite"/>
    </source>
</evidence>
<protein>
    <recommendedName>
        <fullName evidence="2">DUF6590 domain-containing protein</fullName>
    </recommendedName>
</protein>
<feature type="region of interest" description="Disordered" evidence="1">
    <location>
        <begin position="222"/>
        <end position="469"/>
    </location>
</feature>
<feature type="compositionally biased region" description="Acidic residues" evidence="1">
    <location>
        <begin position="230"/>
        <end position="243"/>
    </location>
</feature>
<dbReference type="InParanoid" id="A0A7J6IZ61"/>
<dbReference type="InterPro" id="IPR046497">
    <property type="entry name" value="DUF6590"/>
</dbReference>
<feature type="compositionally biased region" description="Basic and acidic residues" evidence="1">
    <location>
        <begin position="407"/>
        <end position="418"/>
    </location>
</feature>
<accession>A0A7J6IZ61</accession>
<dbReference type="Proteomes" id="UP000011096">
    <property type="component" value="Unassembled WGS sequence"/>
</dbReference>
<feature type="domain" description="DUF6590" evidence="2">
    <location>
        <begin position="60"/>
        <end position="183"/>
    </location>
</feature>
<sequence length="469" mass="52835">MVIGNREFTTFRSKSTKSTKSDSGKDSGNGDDASVGTHESSYEHPLARKGYDIGPASRLEIGDVFEFLWADSHEFEWEWKCLGYTRFIVLRHSDTFPHYVICVPISTPTKNDFQKPGIDSSQQGYVFEENDRTPPFDKLPFSPVGMQLRPGKFRVKENSRANYADVLEVDHDAQVMVVGDVTRYFDRVRRNVNKAVMRNVLKRALEQYRQGKLVSKKGAKLEASVINGGPDDDDDEPDYDLEGESERERTSPVPEMTYHVNESFVGSRRSLVEPQPRRDSYADAARRESYHQAQSQPRHVPNAEPAPPPPAPPLPDMGSMGPPPPPAPPMPPHLNSMPPPAPPMPSHLNNMPPPAPAMPPHLNGASPAQYNSMPPSQAPSIRNLDRDDAASIRSFASDASRQRRHSRREERERERERNPPPPRPEALERRMSNHIDGASRPYRQRLELPRSRSQRQEGSVYDVATARAD</sequence>
<dbReference type="AlphaFoldDB" id="A0A7J6IZ61"/>
<keyword evidence="4" id="KW-1185">Reference proteome</keyword>